<reference evidence="2" key="1">
    <citation type="submission" date="2016-11" db="UniProtKB">
        <authorList>
            <consortium name="WormBaseParasite"/>
        </authorList>
    </citation>
    <scope>IDENTIFICATION</scope>
    <source>
        <strain evidence="2">KR3021</strain>
    </source>
</reference>
<evidence type="ECO:0000313" key="1">
    <source>
        <dbReference type="Proteomes" id="UP000095286"/>
    </source>
</evidence>
<accession>A0AC35TS22</accession>
<dbReference type="WBParaSite" id="RSKR_0000350400.1">
    <property type="protein sequence ID" value="RSKR_0000350400.1"/>
    <property type="gene ID" value="RSKR_0000350400"/>
</dbReference>
<proteinExistence type="predicted"/>
<protein>
    <submittedName>
        <fullName evidence="2">Arp2/3 complex 34 kDa subunit</fullName>
    </submittedName>
</protein>
<evidence type="ECO:0000313" key="2">
    <source>
        <dbReference type="WBParaSite" id="RSKR_0000350400.1"/>
    </source>
</evidence>
<organism evidence="1 2">
    <name type="scientific">Rhabditophanes sp. KR3021</name>
    <dbReference type="NCBI Taxonomy" id="114890"/>
    <lineage>
        <taxon>Eukaryota</taxon>
        <taxon>Metazoa</taxon>
        <taxon>Ecdysozoa</taxon>
        <taxon>Nematoda</taxon>
        <taxon>Chromadorea</taxon>
        <taxon>Rhabditida</taxon>
        <taxon>Tylenchina</taxon>
        <taxon>Panagrolaimomorpha</taxon>
        <taxon>Strongyloidoidea</taxon>
        <taxon>Alloionematidae</taxon>
        <taxon>Rhabditophanes</taxon>
    </lineage>
</organism>
<dbReference type="Proteomes" id="UP000095286">
    <property type="component" value="Unplaced"/>
</dbReference>
<name>A0AC35TS22_9BILA</name>
<sequence>MIILEINNRIIIETLTVKFNDAINGVRLTQINSEFCDFDGVNFKISNHSDDRKLLKVSIYLKYYNELKNHGAEVVLKRTYGDYLMPQAEEGYNVSLLYDLEKIPKQFESIVLAASFLKRNCFAAVFEKYFEFQQTGDQTHDKAVIHYRDDETLYVEAKPDRVTVIFATQFKDPADVAIGNIFLHQFQEGRKATKTAPQVLYSIGEPPGEMINLERPMKGDNVFYVAFVLEKRHIGKEVRDNTIDLLHLFRDNLHYHIKCSKAYVHSRMLSKYNDFRKILDRAHQKASANENTTSGDGTAVKKGMVRKNF</sequence>